<name>A0A841ZCF2_9LIST</name>
<feature type="non-terminal residue" evidence="1">
    <location>
        <position position="175"/>
    </location>
</feature>
<proteinExistence type="predicted"/>
<evidence type="ECO:0000313" key="2">
    <source>
        <dbReference type="Proteomes" id="UP000564536"/>
    </source>
</evidence>
<gene>
    <name evidence="1" type="ORF">HB943_16315</name>
</gene>
<accession>A0A841ZCF2</accession>
<evidence type="ECO:0000313" key="1">
    <source>
        <dbReference type="EMBL" id="MBC1502167.1"/>
    </source>
</evidence>
<comment type="caution">
    <text evidence="1">The sequence shown here is derived from an EMBL/GenBank/DDBJ whole genome shotgun (WGS) entry which is preliminary data.</text>
</comment>
<sequence>MAEQIYMKLDDLENYKQDLFKRLDEAVNQFYNVDRLFKQMDDYLYDEGLSNEFYFNYASQSQKIDNLHGKLWTLTNNIVKIYHEASETIDKPFKKNMEQFAERLSLVDINEYSVNTSGISVQGESWQAGVSISAPSTAYATFTTKNSVDFMDLMNSDFTRKMKQKQYQEFLEMTG</sequence>
<dbReference type="RefSeq" id="WP_185427704.1">
    <property type="nucleotide sequence ID" value="NZ_JAARRL010000052.1"/>
</dbReference>
<dbReference type="EMBL" id="JAARRL010000052">
    <property type="protein sequence ID" value="MBC1502167.1"/>
    <property type="molecule type" value="Genomic_DNA"/>
</dbReference>
<reference evidence="1 2" key="1">
    <citation type="submission" date="2020-03" db="EMBL/GenBank/DDBJ databases">
        <title>Soil Listeria distribution.</title>
        <authorList>
            <person name="Liao J."/>
            <person name="Wiedmann M."/>
        </authorList>
    </citation>
    <scope>NUCLEOTIDE SEQUENCE [LARGE SCALE GENOMIC DNA]</scope>
    <source>
        <strain evidence="1 2">FSL L7-1523</strain>
    </source>
</reference>
<dbReference type="Proteomes" id="UP000564536">
    <property type="component" value="Unassembled WGS sequence"/>
</dbReference>
<protein>
    <submittedName>
        <fullName evidence="1">Uncharacterized protein</fullName>
    </submittedName>
</protein>
<dbReference type="AlphaFoldDB" id="A0A841ZCF2"/>
<organism evidence="1 2">
    <name type="scientific">Listeria weihenstephanensis</name>
    <dbReference type="NCBI Taxonomy" id="1006155"/>
    <lineage>
        <taxon>Bacteria</taxon>
        <taxon>Bacillati</taxon>
        <taxon>Bacillota</taxon>
        <taxon>Bacilli</taxon>
        <taxon>Bacillales</taxon>
        <taxon>Listeriaceae</taxon>
        <taxon>Listeria</taxon>
    </lineage>
</organism>